<evidence type="ECO:0000256" key="1">
    <source>
        <dbReference type="SAM" id="SignalP"/>
    </source>
</evidence>
<dbReference type="PROSITE" id="PS51782">
    <property type="entry name" value="LYSM"/>
    <property type="match status" value="1"/>
</dbReference>
<dbReference type="RefSeq" id="WP_239795584.1">
    <property type="nucleotide sequence ID" value="NZ_OU912926.1"/>
</dbReference>
<accession>A0ABM8YVJ8</accession>
<feature type="domain" description="LysM" evidence="2">
    <location>
        <begin position="30"/>
        <end position="79"/>
    </location>
</feature>
<dbReference type="CDD" id="cd00118">
    <property type="entry name" value="LysM"/>
    <property type="match status" value="1"/>
</dbReference>
<dbReference type="Pfam" id="PF01476">
    <property type="entry name" value="LysM"/>
    <property type="match status" value="1"/>
</dbReference>
<reference evidence="3 4" key="1">
    <citation type="submission" date="2021-10" db="EMBL/GenBank/DDBJ databases">
        <authorList>
            <person name="Koch H."/>
        </authorList>
    </citation>
    <scope>NUCLEOTIDE SEQUENCE [LARGE SCALE GENOMIC DNA]</scope>
    <source>
        <strain evidence="3">6680</strain>
    </source>
</reference>
<proteinExistence type="predicted"/>
<keyword evidence="1" id="KW-0732">Signal</keyword>
<sequence length="346" mass="38175">MQKIIISLICCLLPTFAFADTVKIQDNAPDSHIVVKGDTLWDISAKFFKDPWQWPQIWGLNKDTIKDPHWIYPGDVVHLDRASGTLHIGQIKKSEETTGAGKSDSAKLSPRVYVQSSEHNAIPSISASAIEPFLSRPLIIEKNGLADAPTIVGTHEKRVLLASGDIAYVKGLSKEQGLLWQIYRPGKTLLDPENNEVLGYEAMYLGDAEVEKFADISTLKIVKSLKEINKGDQLIVASSEFAGSYVPRVPDSQIAARVISIYAGVSQAGQHSIVTLNKGLRDGLENGHVLALYRKGDVIKEKGETHTLPDMRYGLLFVFRTFDKVAYALVMRTRLPVQLLDSALTP</sequence>
<dbReference type="InterPro" id="IPR018392">
    <property type="entry name" value="LysM"/>
</dbReference>
<dbReference type="SMART" id="SM00257">
    <property type="entry name" value="LysM"/>
    <property type="match status" value="1"/>
</dbReference>
<gene>
    <name evidence="3" type="ORF">NTG6680_0232</name>
</gene>
<dbReference type="InterPro" id="IPR036779">
    <property type="entry name" value="LysM_dom_sf"/>
</dbReference>
<dbReference type="Proteomes" id="UP000839052">
    <property type="component" value="Chromosome"/>
</dbReference>
<evidence type="ECO:0000259" key="2">
    <source>
        <dbReference type="PROSITE" id="PS51782"/>
    </source>
</evidence>
<dbReference type="PANTHER" id="PTHR34700">
    <property type="entry name" value="POTASSIUM BINDING PROTEIN KBP"/>
    <property type="match status" value="1"/>
</dbReference>
<dbReference type="InterPro" id="IPR052196">
    <property type="entry name" value="Bact_Kbp"/>
</dbReference>
<feature type="chain" id="PRO_5045707790" evidence="1">
    <location>
        <begin position="20"/>
        <end position="346"/>
    </location>
</feature>
<feature type="signal peptide" evidence="1">
    <location>
        <begin position="1"/>
        <end position="19"/>
    </location>
</feature>
<evidence type="ECO:0000313" key="3">
    <source>
        <dbReference type="EMBL" id="CAG9931485.1"/>
    </source>
</evidence>
<dbReference type="PANTHER" id="PTHR34700:SF4">
    <property type="entry name" value="PHAGE-LIKE ELEMENT PBSX PROTEIN XKDP"/>
    <property type="match status" value="1"/>
</dbReference>
<protein>
    <submittedName>
        <fullName evidence="3">LysM domain-containing protein</fullName>
    </submittedName>
</protein>
<evidence type="ECO:0000313" key="4">
    <source>
        <dbReference type="Proteomes" id="UP000839052"/>
    </source>
</evidence>
<keyword evidence="4" id="KW-1185">Reference proteome</keyword>
<dbReference type="EMBL" id="OU912926">
    <property type="protein sequence ID" value="CAG9931485.1"/>
    <property type="molecule type" value="Genomic_DNA"/>
</dbReference>
<organism evidence="3 4">
    <name type="scientific">Candidatus Nitrotoga arctica</name>
    <dbReference type="NCBI Taxonomy" id="453162"/>
    <lineage>
        <taxon>Bacteria</taxon>
        <taxon>Pseudomonadati</taxon>
        <taxon>Pseudomonadota</taxon>
        <taxon>Betaproteobacteria</taxon>
        <taxon>Nitrosomonadales</taxon>
        <taxon>Gallionellaceae</taxon>
        <taxon>Candidatus Nitrotoga</taxon>
    </lineage>
</organism>
<name>A0ABM8YVJ8_9PROT</name>
<dbReference type="SUPFAM" id="SSF54106">
    <property type="entry name" value="LysM domain"/>
    <property type="match status" value="1"/>
</dbReference>
<dbReference type="Gene3D" id="3.10.350.10">
    <property type="entry name" value="LysM domain"/>
    <property type="match status" value="1"/>
</dbReference>